<dbReference type="eggNOG" id="COG0631">
    <property type="taxonomic scope" value="Bacteria"/>
</dbReference>
<dbReference type="AlphaFoldDB" id="K0B1X3"/>
<dbReference type="PANTHER" id="PTHR13832">
    <property type="entry name" value="PROTEIN PHOSPHATASE 2C"/>
    <property type="match status" value="1"/>
</dbReference>
<dbReference type="PANTHER" id="PTHR13832:SF860">
    <property type="entry name" value="PROTEIN PHOSPHATASE PHPP"/>
    <property type="match status" value="1"/>
</dbReference>
<accession>K0B1X3</accession>
<gene>
    <name evidence="2" type="primary">prpC</name>
    <name evidence="2" type="ordered locus">Curi_c16790</name>
</gene>
<sequence length="246" mass="27447">MFICACSDIGKVREINQDSYFYFDDEKLPIFIVADGMGGHKAGEIASNLAISVIKEYYEKNKENIINGEMFVPKFINESIDLANEEIIKEANEDESLKGMGTTVTMGIMFEKDIYVGHVGDSRAYLLRDNKLIQLTHDHSLVGELLRSGSITKEEAFNHPKKNIITRALGTNSNVNVDIVTKEVTTKDIIILCTDGLTNMVSEERIVDVVNNTENMTDSCNILANTANELGGIDNITIMIMRIKEE</sequence>
<keyword evidence="2" id="KW-0378">Hydrolase</keyword>
<dbReference type="InterPro" id="IPR001932">
    <property type="entry name" value="PPM-type_phosphatase-like_dom"/>
</dbReference>
<dbReference type="SMART" id="SM00331">
    <property type="entry name" value="PP2C_SIG"/>
    <property type="match status" value="1"/>
</dbReference>
<dbReference type="Proteomes" id="UP000006094">
    <property type="component" value="Chromosome"/>
</dbReference>
<dbReference type="SUPFAM" id="SSF81606">
    <property type="entry name" value="PP2C-like"/>
    <property type="match status" value="1"/>
</dbReference>
<dbReference type="Gene3D" id="3.60.40.10">
    <property type="entry name" value="PPM-type phosphatase domain"/>
    <property type="match status" value="1"/>
</dbReference>
<feature type="domain" description="PPM-type phosphatase" evidence="1">
    <location>
        <begin position="2"/>
        <end position="243"/>
    </location>
</feature>
<dbReference type="InterPro" id="IPR036457">
    <property type="entry name" value="PPM-type-like_dom_sf"/>
</dbReference>
<dbReference type="STRING" id="1128398.Curi_c16790"/>
<reference evidence="2 3" key="1">
    <citation type="journal article" date="2012" name="PLoS ONE">
        <title>The purine-utilizing bacterium Clostridium acidurici 9a: a genome-guided metabolic reconsideration.</title>
        <authorList>
            <person name="Hartwich K."/>
            <person name="Poehlein A."/>
            <person name="Daniel R."/>
        </authorList>
    </citation>
    <scope>NUCLEOTIDE SEQUENCE [LARGE SCALE GENOMIC DNA]</scope>
    <source>
        <strain evidence="3">ATCC 7906 / DSM 604 / BCRC 14475 / CIP 104303 / KCTC 5404 / NCIMB 10678 / 9a</strain>
    </source>
</reference>
<dbReference type="SMART" id="SM00332">
    <property type="entry name" value="PP2Cc"/>
    <property type="match status" value="1"/>
</dbReference>
<dbReference type="HOGENOM" id="CLU_034545_4_1_9"/>
<dbReference type="EC" id="3.1.3.16" evidence="2"/>
<keyword evidence="3" id="KW-1185">Reference proteome</keyword>
<dbReference type="NCBIfam" id="NF033484">
    <property type="entry name" value="Stp1_PP2C_phos"/>
    <property type="match status" value="1"/>
</dbReference>
<protein>
    <submittedName>
        <fullName evidence="2">Protein phosphatase-2C</fullName>
        <ecNumber evidence="2">3.1.3.16</ecNumber>
    </submittedName>
</protein>
<dbReference type="RefSeq" id="WP_014967822.1">
    <property type="nucleotide sequence ID" value="NC_018664.1"/>
</dbReference>
<evidence type="ECO:0000313" key="3">
    <source>
        <dbReference type="Proteomes" id="UP000006094"/>
    </source>
</evidence>
<dbReference type="InterPro" id="IPR015655">
    <property type="entry name" value="PP2C"/>
</dbReference>
<dbReference type="PATRIC" id="fig|1128398.3.peg.1724"/>
<proteinExistence type="predicted"/>
<dbReference type="EMBL" id="CP003326">
    <property type="protein sequence ID" value="AFS78686.1"/>
    <property type="molecule type" value="Genomic_DNA"/>
</dbReference>
<organism evidence="2 3">
    <name type="scientific">Gottschalkia acidurici (strain ATCC 7906 / DSM 604 / BCRC 14475 / CIP 104303 / KCTC 5404 / NCIMB 10678 / 9a)</name>
    <name type="common">Clostridium acidurici</name>
    <dbReference type="NCBI Taxonomy" id="1128398"/>
    <lineage>
        <taxon>Bacteria</taxon>
        <taxon>Bacillati</taxon>
        <taxon>Bacillota</taxon>
        <taxon>Tissierellia</taxon>
        <taxon>Tissierellales</taxon>
        <taxon>Gottschalkiaceae</taxon>
        <taxon>Gottschalkia</taxon>
    </lineage>
</organism>
<dbReference type="OrthoDB" id="9801841at2"/>
<evidence type="ECO:0000313" key="2">
    <source>
        <dbReference type="EMBL" id="AFS78686.1"/>
    </source>
</evidence>
<dbReference type="KEGG" id="cad:Curi_c16790"/>
<dbReference type="PROSITE" id="PS51746">
    <property type="entry name" value="PPM_2"/>
    <property type="match status" value="1"/>
</dbReference>
<dbReference type="CDD" id="cd00143">
    <property type="entry name" value="PP2Cc"/>
    <property type="match status" value="1"/>
</dbReference>
<dbReference type="GO" id="GO:0004722">
    <property type="term" value="F:protein serine/threonine phosphatase activity"/>
    <property type="evidence" value="ECO:0007669"/>
    <property type="project" value="UniProtKB-EC"/>
</dbReference>
<name>K0B1X3_GOTA9</name>
<dbReference type="Pfam" id="PF13672">
    <property type="entry name" value="PP2C_2"/>
    <property type="match status" value="1"/>
</dbReference>
<evidence type="ECO:0000259" key="1">
    <source>
        <dbReference type="PROSITE" id="PS51746"/>
    </source>
</evidence>